<evidence type="ECO:0000256" key="4">
    <source>
        <dbReference type="ARBA" id="ARBA00022553"/>
    </source>
</evidence>
<evidence type="ECO:0000256" key="5">
    <source>
        <dbReference type="ARBA" id="ARBA00022679"/>
    </source>
</evidence>
<dbReference type="InterPro" id="IPR036890">
    <property type="entry name" value="HATPase_C_sf"/>
</dbReference>
<evidence type="ECO:0000256" key="2">
    <source>
        <dbReference type="ARBA" id="ARBA00004141"/>
    </source>
</evidence>
<evidence type="ECO:0000313" key="13">
    <source>
        <dbReference type="EMBL" id="SHG18738.1"/>
    </source>
</evidence>
<feature type="transmembrane region" description="Helical" evidence="11">
    <location>
        <begin position="140"/>
        <end position="159"/>
    </location>
</feature>
<dbReference type="PROSITE" id="PS50109">
    <property type="entry name" value="HIS_KIN"/>
    <property type="match status" value="1"/>
</dbReference>
<dbReference type="CDD" id="cd00082">
    <property type="entry name" value="HisKA"/>
    <property type="match status" value="1"/>
</dbReference>
<dbReference type="Gene3D" id="3.30.565.10">
    <property type="entry name" value="Histidine kinase-like ATPase, C-terminal domain"/>
    <property type="match status" value="1"/>
</dbReference>
<keyword evidence="7 13" id="KW-0418">Kinase</keyword>
<keyword evidence="8 11" id="KW-1133">Transmembrane helix</keyword>
<dbReference type="InterPro" id="IPR003661">
    <property type="entry name" value="HisK_dim/P_dom"/>
</dbReference>
<accession>A0A1M5HSA1</accession>
<dbReference type="InterPro" id="IPR003594">
    <property type="entry name" value="HATPase_dom"/>
</dbReference>
<reference evidence="13 14" key="1">
    <citation type="submission" date="2016-11" db="EMBL/GenBank/DDBJ databases">
        <authorList>
            <person name="Jaros S."/>
            <person name="Januszkiewicz K."/>
            <person name="Wedrychowicz H."/>
        </authorList>
    </citation>
    <scope>NUCLEOTIDE SEQUENCE [LARGE SCALE GENOMIC DNA]</scope>
    <source>
        <strain evidence="13 14">GAS138</strain>
    </source>
</reference>
<evidence type="ECO:0000256" key="11">
    <source>
        <dbReference type="SAM" id="Phobius"/>
    </source>
</evidence>
<dbReference type="SUPFAM" id="SSF55874">
    <property type="entry name" value="ATPase domain of HSP90 chaperone/DNA topoisomerase II/histidine kinase"/>
    <property type="match status" value="1"/>
</dbReference>
<evidence type="ECO:0000256" key="10">
    <source>
        <dbReference type="ARBA" id="ARBA00023136"/>
    </source>
</evidence>
<gene>
    <name evidence="13" type="ORF">SAMN05443248_0611</name>
</gene>
<dbReference type="AlphaFoldDB" id="A0A1M5HSA1"/>
<evidence type="ECO:0000256" key="9">
    <source>
        <dbReference type="ARBA" id="ARBA00023012"/>
    </source>
</evidence>
<keyword evidence="10 11" id="KW-0472">Membrane</keyword>
<keyword evidence="4" id="KW-0597">Phosphoprotein</keyword>
<keyword evidence="6 11" id="KW-0812">Transmembrane</keyword>
<organism evidence="13 14">
    <name type="scientific">Bradyrhizobium erythrophlei</name>
    <dbReference type="NCBI Taxonomy" id="1437360"/>
    <lineage>
        <taxon>Bacteria</taxon>
        <taxon>Pseudomonadati</taxon>
        <taxon>Pseudomonadota</taxon>
        <taxon>Alphaproteobacteria</taxon>
        <taxon>Hyphomicrobiales</taxon>
        <taxon>Nitrobacteraceae</taxon>
        <taxon>Bradyrhizobium</taxon>
    </lineage>
</organism>
<protein>
    <recommendedName>
        <fullName evidence="3">histidine kinase</fullName>
        <ecNumber evidence="3">2.7.13.3</ecNumber>
    </recommendedName>
</protein>
<dbReference type="InterPro" id="IPR005467">
    <property type="entry name" value="His_kinase_dom"/>
</dbReference>
<feature type="transmembrane region" description="Helical" evidence="11">
    <location>
        <begin position="9"/>
        <end position="33"/>
    </location>
</feature>
<dbReference type="OrthoDB" id="8673316at2"/>
<evidence type="ECO:0000256" key="3">
    <source>
        <dbReference type="ARBA" id="ARBA00012438"/>
    </source>
</evidence>
<proteinExistence type="predicted"/>
<dbReference type="Proteomes" id="UP000189796">
    <property type="component" value="Chromosome I"/>
</dbReference>
<comment type="catalytic activity">
    <reaction evidence="1">
        <text>ATP + protein L-histidine = ADP + protein N-phospho-L-histidine.</text>
        <dbReference type="EC" id="2.7.13.3"/>
    </reaction>
</comment>
<evidence type="ECO:0000256" key="8">
    <source>
        <dbReference type="ARBA" id="ARBA00022989"/>
    </source>
</evidence>
<dbReference type="EMBL" id="LT670817">
    <property type="protein sequence ID" value="SHG18738.1"/>
    <property type="molecule type" value="Genomic_DNA"/>
</dbReference>
<feature type="domain" description="Histidine kinase" evidence="12">
    <location>
        <begin position="219"/>
        <end position="433"/>
    </location>
</feature>
<comment type="subcellular location">
    <subcellularLocation>
        <location evidence="2">Membrane</location>
        <topology evidence="2">Multi-pass membrane protein</topology>
    </subcellularLocation>
</comment>
<evidence type="ECO:0000256" key="1">
    <source>
        <dbReference type="ARBA" id="ARBA00000085"/>
    </source>
</evidence>
<name>A0A1M5HSA1_9BRAD</name>
<evidence type="ECO:0000259" key="12">
    <source>
        <dbReference type="PROSITE" id="PS50109"/>
    </source>
</evidence>
<dbReference type="Pfam" id="PF00512">
    <property type="entry name" value="HisKA"/>
    <property type="match status" value="1"/>
</dbReference>
<keyword evidence="5" id="KW-0808">Transferase</keyword>
<dbReference type="GO" id="GO:0005886">
    <property type="term" value="C:plasma membrane"/>
    <property type="evidence" value="ECO:0007669"/>
    <property type="project" value="TreeGrafter"/>
</dbReference>
<dbReference type="EC" id="2.7.13.3" evidence="3"/>
<dbReference type="SMART" id="SM00387">
    <property type="entry name" value="HATPase_c"/>
    <property type="match status" value="1"/>
</dbReference>
<dbReference type="InterPro" id="IPR050428">
    <property type="entry name" value="TCS_sensor_his_kinase"/>
</dbReference>
<sequence>MIRSLRGRLFIGLTAIIILTGAIGGMFAFNWAFDEAIEMQDSILTQIASLAQNSGFSGGQPLPGVEEDAEVWIMELGKAPHDSADDRQLWRYKDGLHVATRAGQPIRVLLRTRADGSRLAVAQPTAVRDETARDMALRTLVPIAALIPCLMLVTALLIAQSLRPMVRLASDLDARRADDMSPLPLKGTPSELHPFIASINGLIARMRLMMDQQRRFIADAAHELRTPIAALSLQAENLDPVDLPAAARHRLAALRQGMDRTKHLLEQLLALARQEAHPFGRGEMPQVSLDQVAKEVVADLLPQALNRNIDLGFELVEPLAVPGEPVMLAAMIRNLLDNALRYTPEGGNVDIGVYPQDGAAILQIEDSGPGIESGDMDRIFEPFFRGAREEVEGTGLGLSIVKRVVDGLGGSIALENITGIGRSGLRVTVKLPL</sequence>
<dbReference type="PRINTS" id="PR00344">
    <property type="entry name" value="BCTRLSENSOR"/>
</dbReference>
<dbReference type="PANTHER" id="PTHR45436:SF15">
    <property type="entry name" value="SENSOR HISTIDINE KINASE CUSS"/>
    <property type="match status" value="1"/>
</dbReference>
<dbReference type="SUPFAM" id="SSF47384">
    <property type="entry name" value="Homodimeric domain of signal transducing histidine kinase"/>
    <property type="match status" value="1"/>
</dbReference>
<keyword evidence="9" id="KW-0902">Two-component regulatory system</keyword>
<evidence type="ECO:0000256" key="7">
    <source>
        <dbReference type="ARBA" id="ARBA00022777"/>
    </source>
</evidence>
<dbReference type="InterPro" id="IPR004358">
    <property type="entry name" value="Sig_transdc_His_kin-like_C"/>
</dbReference>
<dbReference type="InterPro" id="IPR036097">
    <property type="entry name" value="HisK_dim/P_sf"/>
</dbReference>
<dbReference type="PANTHER" id="PTHR45436">
    <property type="entry name" value="SENSOR HISTIDINE KINASE YKOH"/>
    <property type="match status" value="1"/>
</dbReference>
<dbReference type="GO" id="GO:0000155">
    <property type="term" value="F:phosphorelay sensor kinase activity"/>
    <property type="evidence" value="ECO:0007669"/>
    <property type="project" value="InterPro"/>
</dbReference>
<evidence type="ECO:0000313" key="14">
    <source>
        <dbReference type="Proteomes" id="UP000189796"/>
    </source>
</evidence>
<evidence type="ECO:0000256" key="6">
    <source>
        <dbReference type="ARBA" id="ARBA00022692"/>
    </source>
</evidence>
<dbReference type="Gene3D" id="1.10.287.130">
    <property type="match status" value="1"/>
</dbReference>
<dbReference type="CDD" id="cd00075">
    <property type="entry name" value="HATPase"/>
    <property type="match status" value="1"/>
</dbReference>
<dbReference type="Pfam" id="PF02518">
    <property type="entry name" value="HATPase_c"/>
    <property type="match status" value="1"/>
</dbReference>
<dbReference type="SMART" id="SM00388">
    <property type="entry name" value="HisKA"/>
    <property type="match status" value="1"/>
</dbReference>